<keyword evidence="18" id="KW-1185">Reference proteome</keyword>
<dbReference type="SUPFAM" id="SSF56091">
    <property type="entry name" value="DNA ligase/mRNA capping enzyme, catalytic domain"/>
    <property type="match status" value="1"/>
</dbReference>
<dbReference type="OrthoDB" id="9759736at2"/>
<dbReference type="SUPFAM" id="SSF47781">
    <property type="entry name" value="RuvA domain 2-like"/>
    <property type="match status" value="1"/>
</dbReference>
<dbReference type="NCBIfam" id="NF005932">
    <property type="entry name" value="PRK07956.1"/>
    <property type="match status" value="1"/>
</dbReference>
<dbReference type="PROSITE" id="PS50172">
    <property type="entry name" value="BRCT"/>
    <property type="match status" value="1"/>
</dbReference>
<feature type="binding site" evidence="13">
    <location>
        <position position="419"/>
    </location>
    <ligand>
        <name>Zn(2+)</name>
        <dbReference type="ChEBI" id="CHEBI:29105"/>
    </ligand>
</feature>
<dbReference type="EMBL" id="CP025198">
    <property type="protein sequence ID" value="AXE38369.1"/>
    <property type="molecule type" value="Genomic_DNA"/>
</dbReference>
<dbReference type="GO" id="GO:0046872">
    <property type="term" value="F:metal ion binding"/>
    <property type="evidence" value="ECO:0007669"/>
    <property type="project" value="UniProtKB-KW"/>
</dbReference>
<dbReference type="FunFam" id="3.40.50.10190:FF:000054">
    <property type="entry name" value="DNA ligase"/>
    <property type="match status" value="1"/>
</dbReference>
<evidence type="ECO:0000256" key="11">
    <source>
        <dbReference type="ARBA" id="ARBA00034005"/>
    </source>
</evidence>
<dbReference type="InterPro" id="IPR010994">
    <property type="entry name" value="RuvA_2-like"/>
</dbReference>
<dbReference type="PIRSF" id="PIRSF001604">
    <property type="entry name" value="LigA"/>
    <property type="match status" value="1"/>
</dbReference>
<dbReference type="Gene3D" id="1.10.287.610">
    <property type="entry name" value="Helix hairpin bin"/>
    <property type="match status" value="1"/>
</dbReference>
<dbReference type="PANTHER" id="PTHR23389">
    <property type="entry name" value="CHROMOSOME TRANSMISSION FIDELITY FACTOR 18"/>
    <property type="match status" value="1"/>
</dbReference>
<dbReference type="InterPro" id="IPR018239">
    <property type="entry name" value="DNA_ligase_AS"/>
</dbReference>
<evidence type="ECO:0000256" key="2">
    <source>
        <dbReference type="ARBA" id="ARBA00013308"/>
    </source>
</evidence>
<dbReference type="InterPro" id="IPR004150">
    <property type="entry name" value="NAD_DNA_ligase_OB"/>
</dbReference>
<protein>
    <recommendedName>
        <fullName evidence="2 13">DNA ligase</fullName>
        <ecNumber evidence="1 13">6.5.1.2</ecNumber>
    </recommendedName>
    <alternativeName>
        <fullName evidence="13">Polydeoxyribonucleotide synthase [NAD(+)]</fullName>
    </alternativeName>
</protein>
<dbReference type="InterPro" id="IPR041663">
    <property type="entry name" value="DisA/LigA_HHH"/>
</dbReference>
<dbReference type="Pfam" id="PF03120">
    <property type="entry name" value="OB_DNA_ligase"/>
    <property type="match status" value="1"/>
</dbReference>
<dbReference type="InterPro" id="IPR001679">
    <property type="entry name" value="DNA_ligase"/>
</dbReference>
<dbReference type="EC" id="6.5.1.2" evidence="1 13"/>
<feature type="binding site" evidence="13">
    <location>
        <position position="148"/>
    </location>
    <ligand>
        <name>NAD(+)</name>
        <dbReference type="ChEBI" id="CHEBI:57540"/>
    </ligand>
</feature>
<comment type="function">
    <text evidence="13">DNA ligase that catalyzes the formation of phosphodiester linkages between 5'-phosphoryl and 3'-hydroxyl groups in double-stranded DNA using NAD as a coenzyme and as the energy source for the reaction. It is essential for DNA replication and repair of damaged DNA.</text>
</comment>
<dbReference type="RefSeq" id="WP_114044388.1">
    <property type="nucleotide sequence ID" value="NZ_CP025198.1"/>
</dbReference>
<dbReference type="CDD" id="cd17748">
    <property type="entry name" value="BRCT_DNA_ligase_like"/>
    <property type="match status" value="1"/>
</dbReference>
<feature type="region of interest" description="Disordered" evidence="15">
    <location>
        <begin position="1"/>
        <end position="23"/>
    </location>
</feature>
<dbReference type="Gene3D" id="2.40.50.140">
    <property type="entry name" value="Nucleic acid-binding proteins"/>
    <property type="match status" value="1"/>
</dbReference>
<evidence type="ECO:0000256" key="3">
    <source>
        <dbReference type="ARBA" id="ARBA00022598"/>
    </source>
</evidence>
<dbReference type="PROSITE" id="PS01056">
    <property type="entry name" value="DNA_LIGASE_N2"/>
    <property type="match status" value="1"/>
</dbReference>
<dbReference type="HAMAP" id="MF_01588">
    <property type="entry name" value="DNA_ligase_A"/>
    <property type="match status" value="1"/>
</dbReference>
<dbReference type="GO" id="GO:0003911">
    <property type="term" value="F:DNA ligase (NAD+) activity"/>
    <property type="evidence" value="ECO:0007669"/>
    <property type="project" value="UniProtKB-UniRule"/>
</dbReference>
<dbReference type="InterPro" id="IPR004149">
    <property type="entry name" value="Znf_DNAligase_C4"/>
</dbReference>
<dbReference type="FunFam" id="2.40.50.140:FF:000012">
    <property type="entry name" value="DNA ligase"/>
    <property type="match status" value="1"/>
</dbReference>
<dbReference type="FunFam" id="1.10.150.20:FF:000006">
    <property type="entry name" value="DNA ligase"/>
    <property type="match status" value="1"/>
</dbReference>
<evidence type="ECO:0000259" key="16">
    <source>
        <dbReference type="PROSITE" id="PS50172"/>
    </source>
</evidence>
<organism evidence="17 18">
    <name type="scientific">Acidipropionibacterium virtanenii</name>
    <dbReference type="NCBI Taxonomy" id="2057246"/>
    <lineage>
        <taxon>Bacteria</taxon>
        <taxon>Bacillati</taxon>
        <taxon>Actinomycetota</taxon>
        <taxon>Actinomycetes</taxon>
        <taxon>Propionibacteriales</taxon>
        <taxon>Propionibacteriaceae</taxon>
        <taxon>Acidipropionibacterium</taxon>
    </lineage>
</organism>
<dbReference type="GO" id="GO:0005829">
    <property type="term" value="C:cytosol"/>
    <property type="evidence" value="ECO:0007669"/>
    <property type="project" value="TreeGrafter"/>
</dbReference>
<dbReference type="Gene3D" id="6.20.10.30">
    <property type="match status" value="1"/>
</dbReference>
<dbReference type="InterPro" id="IPR012340">
    <property type="entry name" value="NA-bd_OB-fold"/>
</dbReference>
<feature type="binding site" evidence="13">
    <location>
        <begin position="95"/>
        <end position="96"/>
    </location>
    <ligand>
        <name>NAD(+)</name>
        <dbReference type="ChEBI" id="CHEBI:57540"/>
    </ligand>
</feature>
<keyword evidence="4 13" id="KW-0235">DNA replication</keyword>
<dbReference type="FunFam" id="3.30.470.30:FF:000001">
    <property type="entry name" value="DNA ligase"/>
    <property type="match status" value="1"/>
</dbReference>
<evidence type="ECO:0000313" key="18">
    <source>
        <dbReference type="Proteomes" id="UP000251995"/>
    </source>
</evidence>
<dbReference type="GO" id="GO:0006281">
    <property type="term" value="P:DNA repair"/>
    <property type="evidence" value="ECO:0007669"/>
    <property type="project" value="UniProtKB-KW"/>
</dbReference>
<dbReference type="Gene3D" id="1.10.150.20">
    <property type="entry name" value="5' to 3' exonuclease, C-terminal subdomain"/>
    <property type="match status" value="2"/>
</dbReference>
<dbReference type="Pfam" id="PF00533">
    <property type="entry name" value="BRCT"/>
    <property type="match status" value="1"/>
</dbReference>
<dbReference type="PANTHER" id="PTHR23389:SF9">
    <property type="entry name" value="DNA LIGASE"/>
    <property type="match status" value="1"/>
</dbReference>
<feature type="domain" description="BRCT" evidence="16">
    <location>
        <begin position="650"/>
        <end position="737"/>
    </location>
</feature>
<evidence type="ECO:0000256" key="4">
    <source>
        <dbReference type="ARBA" id="ARBA00022705"/>
    </source>
</evidence>
<dbReference type="InterPro" id="IPR036420">
    <property type="entry name" value="BRCT_dom_sf"/>
</dbReference>
<feature type="binding site" evidence="13">
    <location>
        <position position="438"/>
    </location>
    <ligand>
        <name>Zn(2+)</name>
        <dbReference type="ChEBI" id="CHEBI:29105"/>
    </ligand>
</feature>
<feature type="binding site" evidence="13">
    <location>
        <position position="185"/>
    </location>
    <ligand>
        <name>NAD(+)</name>
        <dbReference type="ChEBI" id="CHEBI:57540"/>
    </ligand>
</feature>
<dbReference type="InterPro" id="IPR033136">
    <property type="entry name" value="DNA_ligase_CS"/>
</dbReference>
<proteinExistence type="inferred from homology"/>
<keyword evidence="6 13" id="KW-0227">DNA damage</keyword>
<evidence type="ECO:0000256" key="15">
    <source>
        <dbReference type="SAM" id="MobiDB-lite"/>
    </source>
</evidence>
<evidence type="ECO:0000256" key="1">
    <source>
        <dbReference type="ARBA" id="ARBA00012722"/>
    </source>
</evidence>
<evidence type="ECO:0000256" key="6">
    <source>
        <dbReference type="ARBA" id="ARBA00022763"/>
    </source>
</evidence>
<evidence type="ECO:0000256" key="10">
    <source>
        <dbReference type="ARBA" id="ARBA00023204"/>
    </source>
</evidence>
<evidence type="ECO:0000256" key="9">
    <source>
        <dbReference type="ARBA" id="ARBA00023027"/>
    </source>
</evidence>
<keyword evidence="3 13" id="KW-0436">Ligase</keyword>
<evidence type="ECO:0000256" key="12">
    <source>
        <dbReference type="ARBA" id="ARBA00060881"/>
    </source>
</evidence>
<accession>A0A344USX1</accession>
<comment type="catalytic activity">
    <reaction evidence="11 13 14">
        <text>NAD(+) + (deoxyribonucleotide)n-3'-hydroxyl + 5'-phospho-(deoxyribonucleotide)m = (deoxyribonucleotide)n+m + AMP + beta-nicotinamide D-nucleotide.</text>
        <dbReference type="EC" id="6.5.1.2"/>
    </reaction>
</comment>
<dbReference type="CDD" id="cd00114">
    <property type="entry name" value="LIGANc"/>
    <property type="match status" value="1"/>
</dbReference>
<feature type="binding site" evidence="13">
    <location>
        <position position="422"/>
    </location>
    <ligand>
        <name>Zn(2+)</name>
        <dbReference type="ChEBI" id="CHEBI:29105"/>
    </ligand>
</feature>
<dbReference type="SMART" id="SM00292">
    <property type="entry name" value="BRCT"/>
    <property type="match status" value="1"/>
</dbReference>
<dbReference type="InterPro" id="IPR013840">
    <property type="entry name" value="DNAligase_N"/>
</dbReference>
<feature type="binding site" evidence="13">
    <location>
        <position position="301"/>
    </location>
    <ligand>
        <name>NAD(+)</name>
        <dbReference type="ChEBI" id="CHEBI:57540"/>
    </ligand>
</feature>
<evidence type="ECO:0000256" key="14">
    <source>
        <dbReference type="RuleBase" id="RU000618"/>
    </source>
</evidence>
<dbReference type="NCBIfam" id="TIGR00575">
    <property type="entry name" value="dnlj"/>
    <property type="match status" value="1"/>
</dbReference>
<keyword evidence="5 13" id="KW-0479">Metal-binding</keyword>
<dbReference type="Proteomes" id="UP000251995">
    <property type="component" value="Chromosome"/>
</dbReference>
<dbReference type="InterPro" id="IPR001357">
    <property type="entry name" value="BRCT_dom"/>
</dbReference>
<sequence>MVNEQTPVEGSAEESEPRQHWGDLVARIEAAQQAYYGEDAPTISDAEYDRLMIELQELEEANPALRTPESPTQRVGAPQKITDFAPVEHIERLLSLDDVFTIDDLEAWMARAGAEAPERTRYLCELKIDGLAIDLVYRRGRLVSGATRGDGRVGEDVTGNVRTISAIPRRLSGDDIPDLLEVRGEVFFPVTDFEDLNAHLVEVGKPPFANPRNAAAGSLRQKDPRITADRPLSMICHGLGRVEGYQFPSQGKAYDKLAEWGLPVSPYYKLVGTRAAVLSFVRHWGEHRDEASHQIDGVVVKMDDMSVQRALGATSRAPRWAVAYKYPPEEVNTRLLDIQVNVGRTGRVTPFGVMEPVTVAGSTVEMATLHNASEVKRKGVLIGDTVVLRKAGDVIPEILGPVVALRDGTEREFVMPDSCPSCGTTLAYEKEGDKDLRCPNSRSCPSQQRERVAALAGRGALDIEALGWEAAIALTDPEYSRPAPEDAEGEMPEPQTPVLSSEAGLFELTADDVSDVKVWRRRKVKGEPGPWQQELYFWTKPTAKKPSVPSANTKKMFDELTKARSQPLWRVLVALSIRHVGPTAARALAARFGSVQAIRDASVDDLAETDGVGRVIAESVLDWFTVDWHREIVERWEAAGVRMADDASEAPQQVLEGLTVVVTGSLEGFTRDEAKEAILARGGKAAGSVSKKTDYVVVGANAGSKETKARDLGRPILDEAGFRHLLDNGPQRVPTVG</sequence>
<feature type="binding site" evidence="13">
    <location>
        <begin position="45"/>
        <end position="49"/>
    </location>
    <ligand>
        <name>NAD(+)</name>
        <dbReference type="ChEBI" id="CHEBI:57540"/>
    </ligand>
</feature>
<comment type="cofactor">
    <cofactor evidence="13">
        <name>Mg(2+)</name>
        <dbReference type="ChEBI" id="CHEBI:18420"/>
    </cofactor>
    <cofactor evidence="13">
        <name>Mn(2+)</name>
        <dbReference type="ChEBI" id="CHEBI:29035"/>
    </cofactor>
</comment>
<name>A0A344USX1_9ACTN</name>
<feature type="binding site" evidence="13">
    <location>
        <position position="325"/>
    </location>
    <ligand>
        <name>NAD(+)</name>
        <dbReference type="ChEBI" id="CHEBI:57540"/>
    </ligand>
</feature>
<feature type="binding site" evidence="13">
    <location>
        <position position="444"/>
    </location>
    <ligand>
        <name>Zn(2+)</name>
        <dbReference type="ChEBI" id="CHEBI:29105"/>
    </ligand>
</feature>
<evidence type="ECO:0000313" key="17">
    <source>
        <dbReference type="EMBL" id="AXE38369.1"/>
    </source>
</evidence>
<gene>
    <name evidence="13 17" type="primary">ligA</name>
    <name evidence="17" type="ORF">JS278_01191</name>
</gene>
<dbReference type="Pfam" id="PF03119">
    <property type="entry name" value="DNA_ligase_ZBD"/>
    <property type="match status" value="1"/>
</dbReference>
<feature type="binding site" evidence="13">
    <location>
        <position position="125"/>
    </location>
    <ligand>
        <name>NAD(+)</name>
        <dbReference type="ChEBI" id="CHEBI:57540"/>
    </ligand>
</feature>
<keyword evidence="13" id="KW-0464">Manganese</keyword>
<keyword evidence="9 13" id="KW-0520">NAD</keyword>
<dbReference type="Pfam" id="PF01653">
    <property type="entry name" value="DNA_ligase_aden"/>
    <property type="match status" value="1"/>
</dbReference>
<dbReference type="AlphaFoldDB" id="A0A344USX1"/>
<reference evidence="17 18" key="1">
    <citation type="submission" date="2017-12" db="EMBL/GenBank/DDBJ databases">
        <title>The whole genome sequence of the Acidipropionibacterium virtanenii sp. nov. type strain JS278.</title>
        <authorList>
            <person name="Laine P."/>
            <person name="Deptula P."/>
            <person name="Varmanen P."/>
            <person name="Auvinen P."/>
        </authorList>
    </citation>
    <scope>NUCLEOTIDE SEQUENCE [LARGE SCALE GENOMIC DNA]</scope>
    <source>
        <strain evidence="17 18">JS278</strain>
    </source>
</reference>
<evidence type="ECO:0000256" key="8">
    <source>
        <dbReference type="ARBA" id="ARBA00022842"/>
    </source>
</evidence>
<feature type="active site" description="N6-AMP-lysine intermediate" evidence="13">
    <location>
        <position position="127"/>
    </location>
</feature>
<dbReference type="SMART" id="SM00532">
    <property type="entry name" value="LIGANc"/>
    <property type="match status" value="1"/>
</dbReference>
<dbReference type="SUPFAM" id="SSF50249">
    <property type="entry name" value="Nucleic acid-binding proteins"/>
    <property type="match status" value="1"/>
</dbReference>
<dbReference type="SUPFAM" id="SSF52113">
    <property type="entry name" value="BRCT domain"/>
    <property type="match status" value="1"/>
</dbReference>
<keyword evidence="10 13" id="KW-0234">DNA repair</keyword>
<evidence type="ECO:0000256" key="5">
    <source>
        <dbReference type="ARBA" id="ARBA00022723"/>
    </source>
</evidence>
<dbReference type="Pfam" id="PF12826">
    <property type="entry name" value="HHH_2"/>
    <property type="match status" value="1"/>
</dbReference>
<dbReference type="GO" id="GO:0006260">
    <property type="term" value="P:DNA replication"/>
    <property type="evidence" value="ECO:0007669"/>
    <property type="project" value="UniProtKB-KW"/>
</dbReference>
<evidence type="ECO:0000256" key="7">
    <source>
        <dbReference type="ARBA" id="ARBA00022833"/>
    </source>
</evidence>
<keyword evidence="8 13" id="KW-0460">Magnesium</keyword>
<dbReference type="Gene3D" id="3.30.470.30">
    <property type="entry name" value="DNA ligase/mRNA capping enzyme"/>
    <property type="match status" value="1"/>
</dbReference>
<dbReference type="Gene3D" id="3.40.50.10190">
    <property type="entry name" value="BRCT domain"/>
    <property type="match status" value="1"/>
</dbReference>
<dbReference type="InterPro" id="IPR013839">
    <property type="entry name" value="DNAligase_adenylation"/>
</dbReference>
<dbReference type="PROSITE" id="PS01055">
    <property type="entry name" value="DNA_LIGASE_N1"/>
    <property type="match status" value="1"/>
</dbReference>
<evidence type="ECO:0000256" key="13">
    <source>
        <dbReference type="HAMAP-Rule" id="MF_01588"/>
    </source>
</evidence>
<comment type="similarity">
    <text evidence="12 13">Belongs to the NAD-dependent DNA ligase family. LigA subfamily.</text>
</comment>
<dbReference type="KEGG" id="acij:JS278_01191"/>
<keyword evidence="7 13" id="KW-0862">Zinc</keyword>